<name>A0A0M9A0P4_9HYME</name>
<protein>
    <submittedName>
        <fullName evidence="1">Uncharacterized protein</fullName>
    </submittedName>
</protein>
<dbReference type="Proteomes" id="UP000053105">
    <property type="component" value="Unassembled WGS sequence"/>
</dbReference>
<dbReference type="EMBL" id="KQ435797">
    <property type="protein sequence ID" value="KOX73503.1"/>
    <property type="molecule type" value="Genomic_DNA"/>
</dbReference>
<reference evidence="1 2" key="1">
    <citation type="submission" date="2015-07" db="EMBL/GenBank/DDBJ databases">
        <title>The genome of Melipona quadrifasciata.</title>
        <authorList>
            <person name="Pan H."/>
            <person name="Kapheim K."/>
        </authorList>
    </citation>
    <scope>NUCLEOTIDE SEQUENCE [LARGE SCALE GENOMIC DNA]</scope>
    <source>
        <strain evidence="1">0111107301</strain>
        <tissue evidence="1">Whole body</tissue>
    </source>
</reference>
<dbReference type="AlphaFoldDB" id="A0A0M9A0P4"/>
<accession>A0A0M9A0P4</accession>
<sequence>MGNQSKNTEITEQAFNKRINIDFRFHYPKIPVNSFDSPLVRIREAPHLELLAKLIFHHRAVIWIETDDFLGRSLLWSMSRRGPSEEGNIIETWCRMSWRWYYKNMNQSVMRVSFQDFSILGNRVLLEMSVKYANCFEAVFLYHHPKCPKMTIKPAAKYLRKSPQLVDITKRQIVWMFFLIEPTVAEITVAEALGTAQFQLHTQVRYESVVRKSSASGRLTYTDPPAP</sequence>
<keyword evidence="2" id="KW-1185">Reference proteome</keyword>
<evidence type="ECO:0000313" key="1">
    <source>
        <dbReference type="EMBL" id="KOX73503.1"/>
    </source>
</evidence>
<organism evidence="1 2">
    <name type="scientific">Melipona quadrifasciata</name>
    <dbReference type="NCBI Taxonomy" id="166423"/>
    <lineage>
        <taxon>Eukaryota</taxon>
        <taxon>Metazoa</taxon>
        <taxon>Ecdysozoa</taxon>
        <taxon>Arthropoda</taxon>
        <taxon>Hexapoda</taxon>
        <taxon>Insecta</taxon>
        <taxon>Pterygota</taxon>
        <taxon>Neoptera</taxon>
        <taxon>Endopterygota</taxon>
        <taxon>Hymenoptera</taxon>
        <taxon>Apocrita</taxon>
        <taxon>Aculeata</taxon>
        <taxon>Apoidea</taxon>
        <taxon>Anthophila</taxon>
        <taxon>Apidae</taxon>
        <taxon>Melipona</taxon>
    </lineage>
</organism>
<proteinExistence type="predicted"/>
<evidence type="ECO:0000313" key="2">
    <source>
        <dbReference type="Proteomes" id="UP000053105"/>
    </source>
</evidence>
<gene>
    <name evidence="1" type="ORF">WN51_01240</name>
</gene>